<evidence type="ECO:0000256" key="1">
    <source>
        <dbReference type="ARBA" id="ARBA00022475"/>
    </source>
</evidence>
<protein>
    <submittedName>
        <fullName evidence="6">TDP-N-acetylfucosamine:lipid II N-acetylfucosaminyltransferase</fullName>
        <ecNumber evidence="6">2.4.1.325</ecNumber>
    </submittedName>
</protein>
<dbReference type="Pfam" id="PF07429">
    <property type="entry name" value="Glyco_transf_56"/>
    <property type="match status" value="1"/>
</dbReference>
<gene>
    <name evidence="6" type="ORF">WAE58_25745</name>
</gene>
<keyword evidence="5" id="KW-0472">Membrane</keyword>
<dbReference type="EC" id="2.4.1.325" evidence="6"/>
<sequence length="390" mass="45913">MNYHLMIDDKFINDFIIDGEKTAPGNNIYIIDWPQEKVKHVKSDKAIFAPYGTELFLETVKNISEGDKVFIHWASDAAINFVLKLPENIKIGLFFWGGDIVEIPYSMFKKTIYGAQSLNYFEKHEERPKVKWNLLKIKRFYKTLANRYWKYKANDQKVWEIRKAFFGRLNYFLSWNIIDHQWILEHYTTQASYTYFFYNFNPSEGSNITSKPSQEDRPISLLLGNSDTVTNNHLEMLDDLERFKGENIKLIIPLNYGNKKYGDLIEQKAVRMFGEDKVVCLRHFMNREAYYRILDEVDVAIMNHYRTQAAGNTLALLYRGKKVFINEKSSTYKFLKINDVFIGNSAKISQLSFNEFIHPLSDDIRKKNVENINELFKVSVKEDVLSNLLK</sequence>
<evidence type="ECO:0000313" key="7">
    <source>
        <dbReference type="Proteomes" id="UP001378956"/>
    </source>
</evidence>
<comment type="caution">
    <text evidence="6">The sequence shown here is derived from an EMBL/GenBank/DDBJ whole genome shotgun (WGS) entry which is preliminary data.</text>
</comment>
<proteinExistence type="predicted"/>
<organism evidence="6 7">
    <name type="scientific">Pedobacter panaciterrae</name>
    <dbReference type="NCBI Taxonomy" id="363849"/>
    <lineage>
        <taxon>Bacteria</taxon>
        <taxon>Pseudomonadati</taxon>
        <taxon>Bacteroidota</taxon>
        <taxon>Sphingobacteriia</taxon>
        <taxon>Sphingobacteriales</taxon>
        <taxon>Sphingobacteriaceae</taxon>
        <taxon>Pedobacter</taxon>
    </lineage>
</organism>
<name>A0ABU8NWV8_9SPHI</name>
<keyword evidence="2" id="KW-0997">Cell inner membrane</keyword>
<dbReference type="Proteomes" id="UP001378956">
    <property type="component" value="Unassembled WGS sequence"/>
</dbReference>
<accession>A0ABU8NWV8</accession>
<evidence type="ECO:0000256" key="2">
    <source>
        <dbReference type="ARBA" id="ARBA00022519"/>
    </source>
</evidence>
<keyword evidence="3 6" id="KW-0328">Glycosyltransferase</keyword>
<dbReference type="GO" id="GO:0102031">
    <property type="term" value="F:4-acetamido-4,6-dideoxy-D-galactose transferase activity"/>
    <property type="evidence" value="ECO:0007669"/>
    <property type="project" value="UniProtKB-EC"/>
</dbReference>
<evidence type="ECO:0000313" key="6">
    <source>
        <dbReference type="EMBL" id="MEJ2905875.1"/>
    </source>
</evidence>
<dbReference type="InterPro" id="IPR009993">
    <property type="entry name" value="WecF"/>
</dbReference>
<reference evidence="6 7" key="1">
    <citation type="submission" date="2024-03" db="EMBL/GenBank/DDBJ databases">
        <title>Sequence of Lycoming College Course Isolates.</title>
        <authorList>
            <person name="Plotts O."/>
            <person name="Newman J."/>
        </authorList>
    </citation>
    <scope>NUCLEOTIDE SEQUENCE [LARGE SCALE GENOMIC DNA]</scope>
    <source>
        <strain evidence="6 7">CJB-3</strain>
    </source>
</reference>
<evidence type="ECO:0000256" key="5">
    <source>
        <dbReference type="ARBA" id="ARBA00023136"/>
    </source>
</evidence>
<evidence type="ECO:0000256" key="4">
    <source>
        <dbReference type="ARBA" id="ARBA00022679"/>
    </source>
</evidence>
<keyword evidence="1" id="KW-1003">Cell membrane</keyword>
<evidence type="ECO:0000256" key="3">
    <source>
        <dbReference type="ARBA" id="ARBA00022676"/>
    </source>
</evidence>
<keyword evidence="7" id="KW-1185">Reference proteome</keyword>
<keyword evidence="4 6" id="KW-0808">Transferase</keyword>
<dbReference type="EMBL" id="JBBEUB010000017">
    <property type="protein sequence ID" value="MEJ2905875.1"/>
    <property type="molecule type" value="Genomic_DNA"/>
</dbReference>